<gene>
    <name evidence="2" type="ORF">SAMN04244570_1920</name>
</gene>
<organism evidence="2 3">
    <name type="scientific">Sporosarcina newyorkensis</name>
    <dbReference type="NCBI Taxonomy" id="759851"/>
    <lineage>
        <taxon>Bacteria</taxon>
        <taxon>Bacillati</taxon>
        <taxon>Bacillota</taxon>
        <taxon>Bacilli</taxon>
        <taxon>Bacillales</taxon>
        <taxon>Caryophanaceae</taxon>
        <taxon>Sporosarcina</taxon>
    </lineage>
</organism>
<keyword evidence="3" id="KW-1185">Reference proteome</keyword>
<accession>A0A1T4Y794</accession>
<dbReference type="SUPFAM" id="SSF55781">
    <property type="entry name" value="GAF domain-like"/>
    <property type="match status" value="1"/>
</dbReference>
<dbReference type="GO" id="GO:0006355">
    <property type="term" value="P:regulation of DNA-templated transcription"/>
    <property type="evidence" value="ECO:0007669"/>
    <property type="project" value="InterPro"/>
</dbReference>
<name>A0A1T4Y794_9BACL</name>
<evidence type="ECO:0000313" key="3">
    <source>
        <dbReference type="Proteomes" id="UP000190042"/>
    </source>
</evidence>
<dbReference type="InterPro" id="IPR001909">
    <property type="entry name" value="KRAB"/>
</dbReference>
<evidence type="ECO:0000259" key="1">
    <source>
        <dbReference type="PROSITE" id="PS50805"/>
    </source>
</evidence>
<feature type="domain" description="KRAB" evidence="1">
    <location>
        <begin position="27"/>
        <end position="98"/>
    </location>
</feature>
<dbReference type="EMBL" id="FUYJ01000003">
    <property type="protein sequence ID" value="SKA97667.1"/>
    <property type="molecule type" value="Genomic_DNA"/>
</dbReference>
<dbReference type="PROSITE" id="PS50805">
    <property type="entry name" value="KRAB"/>
    <property type="match status" value="1"/>
</dbReference>
<dbReference type="Pfam" id="PF13185">
    <property type="entry name" value="GAF_2"/>
    <property type="match status" value="1"/>
</dbReference>
<dbReference type="InterPro" id="IPR003018">
    <property type="entry name" value="GAF"/>
</dbReference>
<dbReference type="Gene3D" id="3.30.450.40">
    <property type="match status" value="1"/>
</dbReference>
<dbReference type="Proteomes" id="UP000190042">
    <property type="component" value="Unassembled WGS sequence"/>
</dbReference>
<sequence>MKGQQSFNFQSAIEQLRETFQLDFVGLALVDISKKRHELKWRYVSGNLSTRYRRIVLQSGRGVAGLVFKMGKPIMIENVEAQLDPQDLYNHPIVLFEKLKSFGAMPLFQGDHVQGVLLIGYRKSNKMTEETFEQFKQAIGTQFGPFYLKERMKDDVIEQ</sequence>
<protein>
    <submittedName>
        <fullName evidence="2">Nitrogen regulatory protein A</fullName>
    </submittedName>
</protein>
<dbReference type="InterPro" id="IPR029016">
    <property type="entry name" value="GAF-like_dom_sf"/>
</dbReference>
<proteinExistence type="predicted"/>
<dbReference type="RefSeq" id="WP_078817454.1">
    <property type="nucleotide sequence ID" value="NZ_FUYJ01000003.1"/>
</dbReference>
<dbReference type="AlphaFoldDB" id="A0A1T4Y794"/>
<evidence type="ECO:0000313" key="2">
    <source>
        <dbReference type="EMBL" id="SKA97667.1"/>
    </source>
</evidence>
<reference evidence="3" key="1">
    <citation type="submission" date="2017-02" db="EMBL/GenBank/DDBJ databases">
        <authorList>
            <person name="Varghese N."/>
            <person name="Submissions S."/>
        </authorList>
    </citation>
    <scope>NUCLEOTIDE SEQUENCE [LARGE SCALE GENOMIC DNA]</scope>
    <source>
        <strain evidence="3">DSM 23966</strain>
    </source>
</reference>